<proteinExistence type="predicted"/>
<dbReference type="EMBL" id="ACKX01000181">
    <property type="protein sequence ID" value="EEJ50933.1"/>
    <property type="molecule type" value="Genomic_DNA"/>
</dbReference>
<evidence type="ECO:0000313" key="2">
    <source>
        <dbReference type="EMBL" id="EEJ50933.1"/>
    </source>
</evidence>
<comment type="caution">
    <text evidence="2">The sequence shown here is derived from an EMBL/GenBank/DDBJ whole genome shotgun (WGS) entry which is preliminary data.</text>
</comment>
<dbReference type="eggNOG" id="COG2364">
    <property type="taxonomic scope" value="Bacteria"/>
</dbReference>
<name>C2KZ81_9FIRM</name>
<reference evidence="2 3" key="1">
    <citation type="submission" date="2009-04" db="EMBL/GenBank/DDBJ databases">
        <authorList>
            <person name="Qin X."/>
            <person name="Bachman B."/>
            <person name="Battles P."/>
            <person name="Bell A."/>
            <person name="Bess C."/>
            <person name="Bickham C."/>
            <person name="Chaboub L."/>
            <person name="Chen D."/>
            <person name="Coyle M."/>
            <person name="Deiros D.R."/>
            <person name="Dinh H."/>
            <person name="Forbes L."/>
            <person name="Fowler G."/>
            <person name="Francisco L."/>
            <person name="Fu Q."/>
            <person name="Gubbala S."/>
            <person name="Hale W."/>
            <person name="Han Y."/>
            <person name="Hemphill L."/>
            <person name="Highlander S.K."/>
            <person name="Hirani K."/>
            <person name="Hogues M."/>
            <person name="Jackson L."/>
            <person name="Jakkamsetti A."/>
            <person name="Javaid M."/>
            <person name="Jiang H."/>
            <person name="Korchina V."/>
            <person name="Kovar C."/>
            <person name="Lara F."/>
            <person name="Lee S."/>
            <person name="Mata R."/>
            <person name="Mathew T."/>
            <person name="Moen C."/>
            <person name="Morales K."/>
            <person name="Munidasa M."/>
            <person name="Nazareth L."/>
            <person name="Ngo R."/>
            <person name="Nguyen L."/>
            <person name="Okwuonu G."/>
            <person name="Ongeri F."/>
            <person name="Patil S."/>
            <person name="Petrosino J."/>
            <person name="Pham C."/>
            <person name="Pham P."/>
            <person name="Pu L.-L."/>
            <person name="Puazo M."/>
            <person name="Raj R."/>
            <person name="Reid J."/>
            <person name="Rouhana J."/>
            <person name="Saada N."/>
            <person name="Shang Y."/>
            <person name="Simmons D."/>
            <person name="Thornton R."/>
            <person name="Warren J."/>
            <person name="Weissenberger G."/>
            <person name="Zhang J."/>
            <person name="Zhang L."/>
            <person name="Zhou C."/>
            <person name="Zhu D."/>
            <person name="Muzny D."/>
            <person name="Worley K."/>
            <person name="Gibbs R."/>
        </authorList>
    </citation>
    <scope>NUCLEOTIDE SEQUENCE [LARGE SCALE GENOMIC DNA]</scope>
    <source>
        <strain evidence="2 3">F0268</strain>
    </source>
</reference>
<feature type="transmembrane region" description="Helical" evidence="1">
    <location>
        <begin position="34"/>
        <end position="51"/>
    </location>
</feature>
<dbReference type="Proteomes" id="UP000004121">
    <property type="component" value="Unassembled WGS sequence"/>
</dbReference>
<feature type="transmembrane region" description="Helical" evidence="1">
    <location>
        <begin position="189"/>
        <end position="216"/>
    </location>
</feature>
<dbReference type="AlphaFoldDB" id="C2KZ81"/>
<keyword evidence="3" id="KW-1185">Reference proteome</keyword>
<dbReference type="FunCoup" id="C2KZ81">
    <property type="interactions" value="96"/>
</dbReference>
<evidence type="ECO:0000256" key="1">
    <source>
        <dbReference type="SAM" id="Phobius"/>
    </source>
</evidence>
<dbReference type="PANTHER" id="PTHR40078">
    <property type="entry name" value="INTEGRAL MEMBRANE PROTEIN-RELATED"/>
    <property type="match status" value="1"/>
</dbReference>
<gene>
    <name evidence="2" type="ORF">HMPREF6123_1800</name>
</gene>
<keyword evidence="1" id="KW-0812">Transmembrane</keyword>
<feature type="transmembrane region" description="Helical" evidence="1">
    <location>
        <begin position="133"/>
        <end position="154"/>
    </location>
</feature>
<protein>
    <submittedName>
        <fullName evidence="2">Uncharacterized protein</fullName>
    </submittedName>
</protein>
<feature type="transmembrane region" description="Helical" evidence="1">
    <location>
        <begin position="71"/>
        <end position="94"/>
    </location>
</feature>
<dbReference type="HOGENOM" id="CLU_083843_1_3_9"/>
<dbReference type="STRING" id="585501.HMPREF6123_1800"/>
<sequence length="249" mass="27785">MSLQENSAQYEIQNIEWYRKGVAMQTKNIMVRRYIGMLLGVLVISIGIALFKESHLGNDPISALNMRLAEIFGISLGQQNMIANVLFFMVQLAFGRKYIGAGTFANGILVGYIVTFFYEIFTKHFGYAEEHGFVVQLIWVSLAVVVTSFGVSLYQTADLGVAPYDYLSLGLRDKTKKHYYGCRMLTDGLAALGTFLTGGLVGIGTLVSALFLGPIIHFFDVHFSEKWIGYTPSGEKAEEERDLEKESKE</sequence>
<organism evidence="2 3">
    <name type="scientific">Oribacterium sinus F0268</name>
    <dbReference type="NCBI Taxonomy" id="585501"/>
    <lineage>
        <taxon>Bacteria</taxon>
        <taxon>Bacillati</taxon>
        <taxon>Bacillota</taxon>
        <taxon>Clostridia</taxon>
        <taxon>Lachnospirales</taxon>
        <taxon>Lachnospiraceae</taxon>
        <taxon>Oribacterium</taxon>
    </lineage>
</organism>
<feature type="transmembrane region" description="Helical" evidence="1">
    <location>
        <begin position="101"/>
        <end position="121"/>
    </location>
</feature>
<keyword evidence="1" id="KW-1133">Transmembrane helix</keyword>
<accession>C2KZ81</accession>
<dbReference type="InParanoid" id="C2KZ81"/>
<dbReference type="Pfam" id="PF19700">
    <property type="entry name" value="DUF6198"/>
    <property type="match status" value="1"/>
</dbReference>
<evidence type="ECO:0000313" key="3">
    <source>
        <dbReference type="Proteomes" id="UP000004121"/>
    </source>
</evidence>
<keyword evidence="1" id="KW-0472">Membrane</keyword>
<dbReference type="InterPro" id="IPR038750">
    <property type="entry name" value="YczE/YyaS-like"/>
</dbReference>
<dbReference type="PANTHER" id="PTHR40078:SF1">
    <property type="entry name" value="INTEGRAL MEMBRANE PROTEIN"/>
    <property type="match status" value="1"/>
</dbReference>